<accession>A0A6M9PWH6</accession>
<keyword evidence="4" id="KW-1185">Reference proteome</keyword>
<gene>
    <name evidence="3" type="ORF">DCO17_02685</name>
</gene>
<dbReference type="InterPro" id="IPR014748">
    <property type="entry name" value="Enoyl-CoA_hydra_C"/>
</dbReference>
<dbReference type="AlphaFoldDB" id="A0A6M9PWH6"/>
<name>A0A6M9PWH6_9BURK</name>
<dbReference type="InterPro" id="IPR029045">
    <property type="entry name" value="ClpP/crotonase-like_dom_sf"/>
</dbReference>
<dbReference type="Gene3D" id="1.10.12.10">
    <property type="entry name" value="Lyase 2-enoyl-coa Hydratase, Chain A, domain 2"/>
    <property type="match status" value="1"/>
</dbReference>
<dbReference type="EMBL" id="CP028942">
    <property type="protein sequence ID" value="QKM64232.1"/>
    <property type="molecule type" value="Genomic_DNA"/>
</dbReference>
<dbReference type="PANTHER" id="PTHR43113:SF1">
    <property type="entry name" value="1,4-DIHYDROXY-2-NAPHTHOYL-COA SYNTHASE, PEROXISOMAL"/>
    <property type="match status" value="1"/>
</dbReference>
<dbReference type="Pfam" id="PF00378">
    <property type="entry name" value="ECH_1"/>
    <property type="match status" value="1"/>
</dbReference>
<dbReference type="PROSITE" id="PS00166">
    <property type="entry name" value="ENOYL_COA_HYDRATASE"/>
    <property type="match status" value="1"/>
</dbReference>
<dbReference type="RefSeq" id="WP_173955274.1">
    <property type="nucleotide sequence ID" value="NZ_CP028942.1"/>
</dbReference>
<dbReference type="GO" id="GO:0009234">
    <property type="term" value="P:menaquinone biosynthetic process"/>
    <property type="evidence" value="ECO:0007669"/>
    <property type="project" value="TreeGrafter"/>
</dbReference>
<evidence type="ECO:0000313" key="3">
    <source>
        <dbReference type="EMBL" id="QKM64232.1"/>
    </source>
</evidence>
<comment type="similarity">
    <text evidence="1 2">Belongs to the enoyl-CoA hydratase/isomerase family.</text>
</comment>
<evidence type="ECO:0000256" key="2">
    <source>
        <dbReference type="RuleBase" id="RU003707"/>
    </source>
</evidence>
<organism evidence="3 4">
    <name type="scientific">Polynucleobacter tropicus</name>
    <dbReference type="NCBI Taxonomy" id="1743174"/>
    <lineage>
        <taxon>Bacteria</taxon>
        <taxon>Pseudomonadati</taxon>
        <taxon>Pseudomonadota</taxon>
        <taxon>Betaproteobacteria</taxon>
        <taxon>Burkholderiales</taxon>
        <taxon>Burkholderiaceae</taxon>
        <taxon>Polynucleobacter</taxon>
    </lineage>
</organism>
<dbReference type="GO" id="GO:0005829">
    <property type="term" value="C:cytosol"/>
    <property type="evidence" value="ECO:0007669"/>
    <property type="project" value="TreeGrafter"/>
</dbReference>
<proteinExistence type="inferred from homology"/>
<dbReference type="InterPro" id="IPR018376">
    <property type="entry name" value="Enoyl-CoA_hyd/isom_CS"/>
</dbReference>
<reference evidence="3 4" key="1">
    <citation type="submission" date="2018-04" db="EMBL/GenBank/DDBJ databases">
        <title>Polynucleobacter sp. UH21B genome.</title>
        <authorList>
            <person name="Hahn M.W."/>
        </authorList>
    </citation>
    <scope>NUCLEOTIDE SEQUENCE [LARGE SCALE GENOMIC DNA]</scope>
    <source>
        <strain evidence="3 4">MWH-UH21B</strain>
    </source>
</reference>
<dbReference type="PANTHER" id="PTHR43113">
    <property type="entry name" value="NUCLEOSIDE-DIPHOSPHATE-SUGAR EPIMERASE"/>
    <property type="match status" value="1"/>
</dbReference>
<dbReference type="Proteomes" id="UP000503312">
    <property type="component" value="Chromosome"/>
</dbReference>
<dbReference type="CDD" id="cd06558">
    <property type="entry name" value="crotonase-like"/>
    <property type="match status" value="1"/>
</dbReference>
<evidence type="ECO:0000256" key="1">
    <source>
        <dbReference type="ARBA" id="ARBA00005254"/>
    </source>
</evidence>
<evidence type="ECO:0000313" key="4">
    <source>
        <dbReference type="Proteomes" id="UP000503312"/>
    </source>
</evidence>
<dbReference type="SUPFAM" id="SSF52096">
    <property type="entry name" value="ClpP/crotonase"/>
    <property type="match status" value="1"/>
</dbReference>
<dbReference type="KEGG" id="ptrp:DCO17_02685"/>
<protein>
    <submittedName>
        <fullName evidence="3">1,4-dihydroxy-6-naphthoate synthase</fullName>
    </submittedName>
</protein>
<sequence length="292" mass="32705">MSIKPEKPYKDILFEVKDQVAWITINRPRVLNAFREQTLDEMIDAVKLTREDPSIACIVFTGAGDKAFSAGGDFYAMKRLTFTNGSMWNDRMLGLAMAIRGVPIPVIAMVNGWCVGGGHELALWCDLVIGSEKSVFGQTGAKVGACPTVGATQYLPRIVGERIAREMIFLAKRFEAKEAESIGLINKCVPEADLLKETLAWCENIKSNSSQTIRMTKKSLNFESDQLYASWQHGMELLAYVWGSEESLEGMNAFLEGRKPDFQKFRLKNKAALEEYLDGFRKNLNAPPDMRD</sequence>
<dbReference type="GO" id="GO:0008935">
    <property type="term" value="F:1,4-dihydroxy-2-naphthoyl-CoA synthase activity"/>
    <property type="evidence" value="ECO:0007669"/>
    <property type="project" value="TreeGrafter"/>
</dbReference>
<dbReference type="InterPro" id="IPR001753">
    <property type="entry name" value="Enoyl-CoA_hydra/iso"/>
</dbReference>
<dbReference type="Gene3D" id="3.90.226.10">
    <property type="entry name" value="2-enoyl-CoA Hydratase, Chain A, domain 1"/>
    <property type="match status" value="1"/>
</dbReference>